<dbReference type="GeneID" id="106773115"/>
<evidence type="ECO:0000313" key="3">
    <source>
        <dbReference type="RefSeq" id="XP_014515291.1"/>
    </source>
</evidence>
<reference evidence="3" key="2">
    <citation type="submission" date="2025-08" db="UniProtKB">
        <authorList>
            <consortium name="RefSeq"/>
        </authorList>
    </citation>
    <scope>IDENTIFICATION</scope>
    <source>
        <tissue evidence="3">Leaf</tissue>
    </source>
</reference>
<evidence type="ECO:0000256" key="1">
    <source>
        <dbReference type="SAM" id="MobiDB-lite"/>
    </source>
</evidence>
<feature type="region of interest" description="Disordered" evidence="1">
    <location>
        <begin position="83"/>
        <end position="126"/>
    </location>
</feature>
<evidence type="ECO:0000313" key="2">
    <source>
        <dbReference type="Proteomes" id="UP000087766"/>
    </source>
</evidence>
<dbReference type="PANTHER" id="PTHR35317">
    <property type="entry name" value="OS04G0629600 PROTEIN"/>
    <property type="match status" value="1"/>
</dbReference>
<feature type="compositionally biased region" description="Polar residues" evidence="1">
    <location>
        <begin position="113"/>
        <end position="126"/>
    </location>
</feature>
<dbReference type="KEGG" id="vra:106773115"/>
<organism evidence="2 3">
    <name type="scientific">Vigna radiata var. radiata</name>
    <name type="common">Mung bean</name>
    <name type="synonym">Phaseolus aureus</name>
    <dbReference type="NCBI Taxonomy" id="3916"/>
    <lineage>
        <taxon>Eukaryota</taxon>
        <taxon>Viridiplantae</taxon>
        <taxon>Streptophyta</taxon>
        <taxon>Embryophyta</taxon>
        <taxon>Tracheophyta</taxon>
        <taxon>Spermatophyta</taxon>
        <taxon>Magnoliopsida</taxon>
        <taxon>eudicotyledons</taxon>
        <taxon>Gunneridae</taxon>
        <taxon>Pentapetalae</taxon>
        <taxon>rosids</taxon>
        <taxon>fabids</taxon>
        <taxon>Fabales</taxon>
        <taxon>Fabaceae</taxon>
        <taxon>Papilionoideae</taxon>
        <taxon>50 kb inversion clade</taxon>
        <taxon>NPAAA clade</taxon>
        <taxon>indigoferoid/millettioid clade</taxon>
        <taxon>Phaseoleae</taxon>
        <taxon>Vigna</taxon>
    </lineage>
</organism>
<dbReference type="RefSeq" id="XP_014515291.1">
    <property type="nucleotide sequence ID" value="XM_014659805.1"/>
</dbReference>
<dbReference type="Pfam" id="PF14223">
    <property type="entry name" value="Retrotran_gag_2"/>
    <property type="match status" value="1"/>
</dbReference>
<dbReference type="PANTHER" id="PTHR35317:SF35">
    <property type="entry name" value="DUF4219 DOMAIN-CONTAINING PROTEIN"/>
    <property type="match status" value="1"/>
</dbReference>
<proteinExistence type="predicted"/>
<accession>A0A1S3VAB0</accession>
<dbReference type="Proteomes" id="UP000087766">
    <property type="component" value="Chromosome 9"/>
</dbReference>
<feature type="compositionally biased region" description="Basic residues" evidence="1">
    <location>
        <begin position="95"/>
        <end position="105"/>
    </location>
</feature>
<protein>
    <submittedName>
        <fullName evidence="3">Uncharacterized protein LOC106773115</fullName>
    </submittedName>
</protein>
<feature type="compositionally biased region" description="Polar residues" evidence="1">
    <location>
        <begin position="83"/>
        <end position="94"/>
    </location>
</feature>
<dbReference type="AlphaFoldDB" id="A0A1S3VAB0"/>
<dbReference type="OrthoDB" id="1435561at2759"/>
<sequence length="126" mass="14375">MGENEMVAEYIGIIQSVANMMRACDKVVKDKKMVEKILRTLTKEYDHIVVAIEECKDLDKMKVEELQNSLEAYEQRLIERRNQALQARSNQSFKNRGRGRGRSHGGRSGGRNSEPSDQNSDSNSNE</sequence>
<gene>
    <name evidence="3" type="primary">LOC106773115</name>
</gene>
<keyword evidence="2" id="KW-1185">Reference proteome</keyword>
<reference evidence="2" key="1">
    <citation type="journal article" date="2014" name="Nat. Commun.">
        <title>Genome sequence of mungbean and insights into evolution within Vigna species.</title>
        <authorList>
            <person name="Kang Y.J."/>
            <person name="Kim S.K."/>
            <person name="Kim M.Y."/>
            <person name="Lestari P."/>
            <person name="Kim K.H."/>
            <person name="Ha B.K."/>
            <person name="Jun T.H."/>
            <person name="Hwang W.J."/>
            <person name="Lee T."/>
            <person name="Lee J."/>
            <person name="Shim S."/>
            <person name="Yoon M.Y."/>
            <person name="Jang Y.E."/>
            <person name="Han K.S."/>
            <person name="Taeprayoon P."/>
            <person name="Yoon N."/>
            <person name="Somta P."/>
            <person name="Tanya P."/>
            <person name="Kim K.S."/>
            <person name="Gwag J.G."/>
            <person name="Moon J.K."/>
            <person name="Lee Y.H."/>
            <person name="Park B.S."/>
            <person name="Bombarely A."/>
            <person name="Doyle J.J."/>
            <person name="Jackson S.A."/>
            <person name="Schafleitner R."/>
            <person name="Srinives P."/>
            <person name="Varshney R.K."/>
            <person name="Lee S.H."/>
        </authorList>
    </citation>
    <scope>NUCLEOTIDE SEQUENCE [LARGE SCALE GENOMIC DNA]</scope>
    <source>
        <strain evidence="2">cv. VC1973A</strain>
    </source>
</reference>
<name>A0A1S3VAB0_VIGRR</name>